<feature type="transmembrane region" description="Helical" evidence="6">
    <location>
        <begin position="387"/>
        <end position="411"/>
    </location>
</feature>
<evidence type="ECO:0000256" key="5">
    <source>
        <dbReference type="ARBA" id="ARBA00023136"/>
    </source>
</evidence>
<evidence type="ECO:0000259" key="8">
    <source>
        <dbReference type="Pfam" id="PF12704"/>
    </source>
</evidence>
<gene>
    <name evidence="9" type="ORF">DXN05_07145</name>
</gene>
<feature type="transmembrane region" description="Helical" evidence="6">
    <location>
        <begin position="293"/>
        <end position="315"/>
    </location>
</feature>
<feature type="transmembrane region" description="Helical" evidence="6">
    <location>
        <begin position="344"/>
        <end position="367"/>
    </location>
</feature>
<keyword evidence="5 6" id="KW-0472">Membrane</keyword>
<feature type="transmembrane region" description="Helical" evidence="6">
    <location>
        <begin position="726"/>
        <end position="746"/>
    </location>
</feature>
<comment type="caution">
    <text evidence="9">The sequence shown here is derived from an EMBL/GenBank/DDBJ whole genome shotgun (WGS) entry which is preliminary data.</text>
</comment>
<protein>
    <submittedName>
        <fullName evidence="9">ABC transporter permease</fullName>
    </submittedName>
</protein>
<organism evidence="9 10">
    <name type="scientific">Deminuibacter soli</name>
    <dbReference type="NCBI Taxonomy" id="2291815"/>
    <lineage>
        <taxon>Bacteria</taxon>
        <taxon>Pseudomonadati</taxon>
        <taxon>Bacteroidota</taxon>
        <taxon>Chitinophagia</taxon>
        <taxon>Chitinophagales</taxon>
        <taxon>Chitinophagaceae</taxon>
        <taxon>Deminuibacter</taxon>
    </lineage>
</organism>
<dbReference type="Proteomes" id="UP000261284">
    <property type="component" value="Unassembled WGS sequence"/>
</dbReference>
<comment type="subcellular location">
    <subcellularLocation>
        <location evidence="1">Cell membrane</location>
        <topology evidence="1">Multi-pass membrane protein</topology>
    </subcellularLocation>
</comment>
<dbReference type="GO" id="GO:0005886">
    <property type="term" value="C:plasma membrane"/>
    <property type="evidence" value="ECO:0007669"/>
    <property type="project" value="UniProtKB-SubCell"/>
</dbReference>
<keyword evidence="3 6" id="KW-0812">Transmembrane</keyword>
<dbReference type="AlphaFoldDB" id="A0A3E1NLA6"/>
<dbReference type="OrthoDB" id="5933722at2"/>
<dbReference type="InterPro" id="IPR003838">
    <property type="entry name" value="ABC3_permease_C"/>
</dbReference>
<feature type="domain" description="MacB-like periplasmic core" evidence="8">
    <location>
        <begin position="442"/>
        <end position="611"/>
    </location>
</feature>
<evidence type="ECO:0000313" key="9">
    <source>
        <dbReference type="EMBL" id="RFM28568.1"/>
    </source>
</evidence>
<name>A0A3E1NLA6_9BACT</name>
<dbReference type="GO" id="GO:0022857">
    <property type="term" value="F:transmembrane transporter activity"/>
    <property type="evidence" value="ECO:0007669"/>
    <property type="project" value="TreeGrafter"/>
</dbReference>
<feature type="domain" description="ABC3 transporter permease C-terminal" evidence="7">
    <location>
        <begin position="299"/>
        <end position="414"/>
    </location>
</feature>
<evidence type="ECO:0000256" key="4">
    <source>
        <dbReference type="ARBA" id="ARBA00022989"/>
    </source>
</evidence>
<dbReference type="PANTHER" id="PTHR30572">
    <property type="entry name" value="MEMBRANE COMPONENT OF TRANSPORTER-RELATED"/>
    <property type="match status" value="1"/>
</dbReference>
<evidence type="ECO:0000313" key="10">
    <source>
        <dbReference type="Proteomes" id="UP000261284"/>
    </source>
</evidence>
<dbReference type="InterPro" id="IPR025857">
    <property type="entry name" value="MacB_PCD"/>
</dbReference>
<dbReference type="Pfam" id="PF02687">
    <property type="entry name" value="FtsX"/>
    <property type="match status" value="2"/>
</dbReference>
<keyword evidence="10" id="KW-1185">Reference proteome</keyword>
<dbReference type="Pfam" id="PF12704">
    <property type="entry name" value="MacB_PCD"/>
    <property type="match status" value="2"/>
</dbReference>
<evidence type="ECO:0000256" key="6">
    <source>
        <dbReference type="SAM" id="Phobius"/>
    </source>
</evidence>
<dbReference type="RefSeq" id="WP_116846558.1">
    <property type="nucleotide sequence ID" value="NZ_QTJU01000002.1"/>
</dbReference>
<sequence>MLKNYFTIAWRNLMRNKAFSFINIFGLATGMAVCLIITLFVSDELSYDKFNTKANRMVRVTFGGKLSGEVVKEAVVMAPVAQTLQHDYPEVEEATRLLKNSPVKISYQEKTFEGETTCAVDSNFFSVFTLPFVKGNAQTALTDLNAVVITEDAARRYFGDEDPMGKLLVFKTYGVTKKVTGVIKSIPANAHFHFDFFSSLADVPEARSTSFLNGSYYTYLVLAEGFDYKKLQAKLPQMTEKYMGPQLKQAIGMDMETFSKKGNEAGFYLQPLTDIHLRSNFAVNLEPGGDIQYVYIFGVTALFMLLIACINFMNLSTAGASKRAKEVGIRKVLGSAKSALIRQFLFESILLAVIASVTGLMLARLGLPVFNHLANKNLSLRFLSSPLYLAGYLAFAMVIGMMAGSYPAFFLSSFKPVAVLKSKFISRRKTSLRSGLVVFQFFISVMLIIGTVVVYEQLNYIRHMKLGFNKDQVLVLRNTAILGNREALLKQQLLNDQRVLNVSNGGYLPVAPIYNDMTLTFPDGNTSLSRRTNVYKIDHRYIATMGMQLAAGRNFSGDLRTDSSCVIVNETLASIYGWGVHAAGHTLNFSTNLQGSAKGLQVIGVVKDFNFQSLHEPIGPVMMVLQRNPGLIIRTKGKDIPGLLSAIKAQWKTFGVDEPVKYSFLDEDYTALYQAEDKTGTILSIFAVLTIFVACLGLFGLATFTAEQRTKEIGIRKTLGANVGQVVMLLSGYFLKLVMIACAFAFPVAWFIMHKWLQDFAYRFSISWWVFVMAGAGAILVALATVSFQAIKAAVANPINSLRTE</sequence>
<dbReference type="InterPro" id="IPR050250">
    <property type="entry name" value="Macrolide_Exporter_MacB"/>
</dbReference>
<keyword evidence="4 6" id="KW-1133">Transmembrane helix</keyword>
<reference evidence="9 10" key="1">
    <citation type="submission" date="2018-08" db="EMBL/GenBank/DDBJ databases">
        <title>Chitinophagaceae sp. K23C18032701, a novel bacterium isolated from forest soil.</title>
        <authorList>
            <person name="Wang C."/>
        </authorList>
    </citation>
    <scope>NUCLEOTIDE SEQUENCE [LARGE SCALE GENOMIC DNA]</scope>
    <source>
        <strain evidence="9 10">K23C18032701</strain>
    </source>
</reference>
<feature type="domain" description="ABC3 transporter permease C-terminal" evidence="7">
    <location>
        <begin position="685"/>
        <end position="797"/>
    </location>
</feature>
<keyword evidence="2" id="KW-1003">Cell membrane</keyword>
<feature type="transmembrane region" description="Helical" evidence="6">
    <location>
        <begin position="432"/>
        <end position="455"/>
    </location>
</feature>
<proteinExistence type="predicted"/>
<accession>A0A3E1NLA6</accession>
<evidence type="ECO:0000256" key="2">
    <source>
        <dbReference type="ARBA" id="ARBA00022475"/>
    </source>
</evidence>
<evidence type="ECO:0000256" key="1">
    <source>
        <dbReference type="ARBA" id="ARBA00004651"/>
    </source>
</evidence>
<feature type="transmembrane region" description="Helical" evidence="6">
    <location>
        <begin position="766"/>
        <end position="788"/>
    </location>
</feature>
<dbReference type="PANTHER" id="PTHR30572:SF18">
    <property type="entry name" value="ABC-TYPE MACROLIDE FAMILY EXPORT SYSTEM PERMEASE COMPONENT 2"/>
    <property type="match status" value="1"/>
</dbReference>
<evidence type="ECO:0000259" key="7">
    <source>
        <dbReference type="Pfam" id="PF02687"/>
    </source>
</evidence>
<feature type="domain" description="MacB-like periplasmic core" evidence="8">
    <location>
        <begin position="20"/>
        <end position="236"/>
    </location>
</feature>
<feature type="transmembrane region" description="Helical" evidence="6">
    <location>
        <begin position="21"/>
        <end position="41"/>
    </location>
</feature>
<evidence type="ECO:0000256" key="3">
    <source>
        <dbReference type="ARBA" id="ARBA00022692"/>
    </source>
</evidence>
<feature type="transmembrane region" description="Helical" evidence="6">
    <location>
        <begin position="682"/>
        <end position="705"/>
    </location>
</feature>
<dbReference type="EMBL" id="QTJU01000002">
    <property type="protein sequence ID" value="RFM28568.1"/>
    <property type="molecule type" value="Genomic_DNA"/>
</dbReference>